<protein>
    <submittedName>
        <fullName evidence="3">Copper chaperone CopZ</fullName>
    </submittedName>
</protein>
<dbReference type="EMBL" id="SOAG01000030">
    <property type="protein sequence ID" value="TDS52732.1"/>
    <property type="molecule type" value="Genomic_DNA"/>
</dbReference>
<evidence type="ECO:0000313" key="4">
    <source>
        <dbReference type="Proteomes" id="UP000295215"/>
    </source>
</evidence>
<organism evidence="3 4">
    <name type="scientific">Myroides indicus</name>
    <dbReference type="NCBI Taxonomy" id="1323422"/>
    <lineage>
        <taxon>Bacteria</taxon>
        <taxon>Pseudomonadati</taxon>
        <taxon>Bacteroidota</taxon>
        <taxon>Flavobacteriia</taxon>
        <taxon>Flavobacteriales</taxon>
        <taxon>Flavobacteriaceae</taxon>
        <taxon>Myroides</taxon>
    </lineage>
</organism>
<evidence type="ECO:0000313" key="3">
    <source>
        <dbReference type="EMBL" id="TDS52732.1"/>
    </source>
</evidence>
<dbReference type="InterPro" id="IPR006121">
    <property type="entry name" value="HMA_dom"/>
</dbReference>
<dbReference type="Proteomes" id="UP000295215">
    <property type="component" value="Unassembled WGS sequence"/>
</dbReference>
<comment type="caution">
    <text evidence="3">The sequence shown here is derived from an EMBL/GenBank/DDBJ whole genome shotgun (WGS) entry which is preliminary data.</text>
</comment>
<feature type="chain" id="PRO_5021013437" evidence="1">
    <location>
        <begin position="20"/>
        <end position="108"/>
    </location>
</feature>
<dbReference type="GO" id="GO:0046872">
    <property type="term" value="F:metal ion binding"/>
    <property type="evidence" value="ECO:0007669"/>
    <property type="project" value="InterPro"/>
</dbReference>
<dbReference type="InterPro" id="IPR036163">
    <property type="entry name" value="HMA_dom_sf"/>
</dbReference>
<reference evidence="3 4" key="1">
    <citation type="submission" date="2019-03" db="EMBL/GenBank/DDBJ databases">
        <title>Genomic Encyclopedia of Archaeal and Bacterial Type Strains, Phase II (KMG-II): from individual species to whole genera.</title>
        <authorList>
            <person name="Goeker M."/>
        </authorList>
    </citation>
    <scope>NUCLEOTIDE SEQUENCE [LARGE SCALE GENOMIC DNA]</scope>
    <source>
        <strain evidence="3 4">DSM 28213</strain>
    </source>
</reference>
<keyword evidence="4" id="KW-1185">Reference proteome</keyword>
<dbReference type="CDD" id="cd00371">
    <property type="entry name" value="HMA"/>
    <property type="match status" value="1"/>
</dbReference>
<accession>A0A4R7ENQ3</accession>
<keyword evidence="1" id="KW-0732">Signal</keyword>
<dbReference type="RefSeq" id="WP_133713511.1">
    <property type="nucleotide sequence ID" value="NZ_SOAG01000030.1"/>
</dbReference>
<dbReference type="OrthoDB" id="5513217at2"/>
<gene>
    <name evidence="3" type="ORF">C8P70_13031</name>
</gene>
<dbReference type="SUPFAM" id="SSF55008">
    <property type="entry name" value="HMA, heavy metal-associated domain"/>
    <property type="match status" value="1"/>
</dbReference>
<feature type="domain" description="HMA" evidence="2">
    <location>
        <begin position="22"/>
        <end position="88"/>
    </location>
</feature>
<dbReference type="PROSITE" id="PS50846">
    <property type="entry name" value="HMA_2"/>
    <property type="match status" value="1"/>
</dbReference>
<evidence type="ECO:0000259" key="2">
    <source>
        <dbReference type="PROSITE" id="PS50846"/>
    </source>
</evidence>
<sequence length="108" mass="12184">MKKVFLTFIIAFLFSTVQAQEKGKQTISVKGNCEMCKKRIEKAALDVKGVRSAEWSAEKQAIDLYINPKKTNTKEVEKAIAKAGHDTEHITAEDEAYQSLHSCCQYSR</sequence>
<dbReference type="AlphaFoldDB" id="A0A4R7ENQ3"/>
<evidence type="ECO:0000256" key="1">
    <source>
        <dbReference type="SAM" id="SignalP"/>
    </source>
</evidence>
<dbReference type="Gene3D" id="3.30.70.100">
    <property type="match status" value="1"/>
</dbReference>
<name>A0A4R7ENQ3_9FLAO</name>
<feature type="signal peptide" evidence="1">
    <location>
        <begin position="1"/>
        <end position="19"/>
    </location>
</feature>
<proteinExistence type="predicted"/>